<proteinExistence type="predicted"/>
<dbReference type="AlphaFoldDB" id="A0A1Y3BSF0"/>
<dbReference type="SUPFAM" id="SSF48113">
    <property type="entry name" value="Heme-dependent peroxidases"/>
    <property type="match status" value="1"/>
</dbReference>
<evidence type="ECO:0000313" key="2">
    <source>
        <dbReference type="EMBL" id="OTF83860.1"/>
    </source>
</evidence>
<dbReference type="Proteomes" id="UP000194236">
    <property type="component" value="Unassembled WGS sequence"/>
</dbReference>
<dbReference type="GO" id="GO:0006979">
    <property type="term" value="P:response to oxidative stress"/>
    <property type="evidence" value="ECO:0007669"/>
    <property type="project" value="InterPro"/>
</dbReference>
<sequence length="113" mass="13325">MRTFQNGSFKTDITGLFPPRNNDRVPLINSPPAHHLRMVHPERMFLLGDPRTNQNPVILALGVVLFRWHNVLAERVQNEHPDWSDEDVFQRTRRLVIASLQVNNFFKKFKRLI</sequence>
<dbReference type="PRINTS" id="PR00457">
    <property type="entry name" value="ANPEROXIDASE"/>
</dbReference>
<dbReference type="OrthoDB" id="6537935at2759"/>
<accession>A0A1Y3BSF0</accession>
<reference evidence="2 3" key="1">
    <citation type="submission" date="2017-03" db="EMBL/GenBank/DDBJ databases">
        <title>Genome Survey of Euroglyphus maynei.</title>
        <authorList>
            <person name="Arlian L.G."/>
            <person name="Morgan M.S."/>
            <person name="Rider S.D."/>
        </authorList>
    </citation>
    <scope>NUCLEOTIDE SEQUENCE [LARGE SCALE GENOMIC DNA]</scope>
    <source>
        <strain evidence="2">Arlian Lab</strain>
        <tissue evidence="2">Whole body</tissue>
    </source>
</reference>
<dbReference type="PANTHER" id="PTHR11475">
    <property type="entry name" value="OXIDASE/PEROXIDASE"/>
    <property type="match status" value="1"/>
</dbReference>
<gene>
    <name evidence="2" type="ORF">BLA29_012045</name>
</gene>
<protein>
    <submittedName>
        <fullName evidence="2">Uncharacterized protein</fullName>
    </submittedName>
</protein>
<organism evidence="2 3">
    <name type="scientific">Euroglyphus maynei</name>
    <name type="common">Mayne's house dust mite</name>
    <dbReference type="NCBI Taxonomy" id="6958"/>
    <lineage>
        <taxon>Eukaryota</taxon>
        <taxon>Metazoa</taxon>
        <taxon>Ecdysozoa</taxon>
        <taxon>Arthropoda</taxon>
        <taxon>Chelicerata</taxon>
        <taxon>Arachnida</taxon>
        <taxon>Acari</taxon>
        <taxon>Acariformes</taxon>
        <taxon>Sarcoptiformes</taxon>
        <taxon>Astigmata</taxon>
        <taxon>Psoroptidia</taxon>
        <taxon>Analgoidea</taxon>
        <taxon>Pyroglyphidae</taxon>
        <taxon>Pyroglyphinae</taxon>
        <taxon>Euroglyphus</taxon>
    </lineage>
</organism>
<name>A0A1Y3BSF0_EURMA</name>
<dbReference type="GO" id="GO:0020037">
    <property type="term" value="F:heme binding"/>
    <property type="evidence" value="ECO:0007669"/>
    <property type="project" value="InterPro"/>
</dbReference>
<dbReference type="InterPro" id="IPR010255">
    <property type="entry name" value="Haem_peroxidase_sf"/>
</dbReference>
<dbReference type="PANTHER" id="PTHR11475:SF144">
    <property type="entry name" value="NAD(P)H OXIDASE (H2O2-FORMING)"/>
    <property type="match status" value="1"/>
</dbReference>
<dbReference type="EMBL" id="MUJZ01001797">
    <property type="protein sequence ID" value="OTF83860.1"/>
    <property type="molecule type" value="Genomic_DNA"/>
</dbReference>
<dbReference type="GO" id="GO:0004601">
    <property type="term" value="F:peroxidase activity"/>
    <property type="evidence" value="ECO:0007669"/>
    <property type="project" value="UniProtKB-KW"/>
</dbReference>
<comment type="caution">
    <text evidence="2">The sequence shown here is derived from an EMBL/GenBank/DDBJ whole genome shotgun (WGS) entry which is preliminary data.</text>
</comment>
<keyword evidence="1" id="KW-0575">Peroxidase</keyword>
<dbReference type="InterPro" id="IPR037120">
    <property type="entry name" value="Haem_peroxidase_sf_animal"/>
</dbReference>
<evidence type="ECO:0000256" key="1">
    <source>
        <dbReference type="ARBA" id="ARBA00022559"/>
    </source>
</evidence>
<dbReference type="PROSITE" id="PS50292">
    <property type="entry name" value="PEROXIDASE_3"/>
    <property type="match status" value="1"/>
</dbReference>
<keyword evidence="1" id="KW-0560">Oxidoreductase</keyword>
<evidence type="ECO:0000313" key="3">
    <source>
        <dbReference type="Proteomes" id="UP000194236"/>
    </source>
</evidence>
<dbReference type="Gene3D" id="1.10.640.10">
    <property type="entry name" value="Haem peroxidase domain superfamily, animal type"/>
    <property type="match status" value="1"/>
</dbReference>
<dbReference type="InterPro" id="IPR019791">
    <property type="entry name" value="Haem_peroxidase_animal"/>
</dbReference>
<dbReference type="Pfam" id="PF03098">
    <property type="entry name" value="An_peroxidase"/>
    <property type="match status" value="1"/>
</dbReference>
<keyword evidence="3" id="KW-1185">Reference proteome</keyword>